<dbReference type="Proteomes" id="UP000006514">
    <property type="component" value="Unassembled WGS sequence"/>
</dbReference>
<sequence>MAGHKEACEKLRGLIHARMHMEAEFIKSEAGMAERLVEIEGMIRRVQQLLKDVKTTALEVGYWKDWEGVDEAGA</sequence>
<gene>
    <name evidence="1" type="ORF">AURDEDRAFT_178452</name>
</gene>
<evidence type="ECO:0000313" key="1">
    <source>
        <dbReference type="EMBL" id="EJD32474.1"/>
    </source>
</evidence>
<dbReference type="EMBL" id="JH688938">
    <property type="protein sequence ID" value="EJD32474.1"/>
    <property type="molecule type" value="Genomic_DNA"/>
</dbReference>
<keyword evidence="2" id="KW-1185">Reference proteome</keyword>
<dbReference type="InParanoid" id="J0CQK1"/>
<protein>
    <submittedName>
        <fullName evidence="1">Uncharacterized protein</fullName>
    </submittedName>
</protein>
<proteinExistence type="predicted"/>
<reference evidence="2" key="1">
    <citation type="journal article" date="2012" name="Science">
        <title>The Paleozoic origin of enzymatic lignin decomposition reconstructed from 31 fungal genomes.</title>
        <authorList>
            <person name="Floudas D."/>
            <person name="Binder M."/>
            <person name="Riley R."/>
            <person name="Barry K."/>
            <person name="Blanchette R.A."/>
            <person name="Henrissat B."/>
            <person name="Martinez A.T."/>
            <person name="Otillar R."/>
            <person name="Spatafora J.W."/>
            <person name="Yadav J.S."/>
            <person name="Aerts A."/>
            <person name="Benoit I."/>
            <person name="Boyd A."/>
            <person name="Carlson A."/>
            <person name="Copeland A."/>
            <person name="Coutinho P.M."/>
            <person name="de Vries R.P."/>
            <person name="Ferreira P."/>
            <person name="Findley K."/>
            <person name="Foster B."/>
            <person name="Gaskell J."/>
            <person name="Glotzer D."/>
            <person name="Gorecki P."/>
            <person name="Heitman J."/>
            <person name="Hesse C."/>
            <person name="Hori C."/>
            <person name="Igarashi K."/>
            <person name="Jurgens J.A."/>
            <person name="Kallen N."/>
            <person name="Kersten P."/>
            <person name="Kohler A."/>
            <person name="Kuees U."/>
            <person name="Kumar T.K.A."/>
            <person name="Kuo A."/>
            <person name="LaButti K."/>
            <person name="Larrondo L.F."/>
            <person name="Lindquist E."/>
            <person name="Ling A."/>
            <person name="Lombard V."/>
            <person name="Lucas S."/>
            <person name="Lundell T."/>
            <person name="Martin R."/>
            <person name="McLaughlin D.J."/>
            <person name="Morgenstern I."/>
            <person name="Morin E."/>
            <person name="Murat C."/>
            <person name="Nagy L.G."/>
            <person name="Nolan M."/>
            <person name="Ohm R.A."/>
            <person name="Patyshakuliyeva A."/>
            <person name="Rokas A."/>
            <person name="Ruiz-Duenas F.J."/>
            <person name="Sabat G."/>
            <person name="Salamov A."/>
            <person name="Samejima M."/>
            <person name="Schmutz J."/>
            <person name="Slot J.C."/>
            <person name="St John F."/>
            <person name="Stenlid J."/>
            <person name="Sun H."/>
            <person name="Sun S."/>
            <person name="Syed K."/>
            <person name="Tsang A."/>
            <person name="Wiebenga A."/>
            <person name="Young D."/>
            <person name="Pisabarro A."/>
            <person name="Eastwood D.C."/>
            <person name="Martin F."/>
            <person name="Cullen D."/>
            <person name="Grigoriev I.V."/>
            <person name="Hibbett D.S."/>
        </authorList>
    </citation>
    <scope>NUCLEOTIDE SEQUENCE [LARGE SCALE GENOMIC DNA]</scope>
    <source>
        <strain evidence="2">TFB10046</strain>
    </source>
</reference>
<accession>J0CQK1</accession>
<name>J0CQK1_AURST</name>
<dbReference type="KEGG" id="adl:AURDEDRAFT_178452"/>
<organism evidence="1 2">
    <name type="scientific">Auricularia subglabra (strain TFB-10046 / SS5)</name>
    <name type="common">White-rot fungus</name>
    <name type="synonym">Auricularia delicata (strain TFB10046)</name>
    <dbReference type="NCBI Taxonomy" id="717982"/>
    <lineage>
        <taxon>Eukaryota</taxon>
        <taxon>Fungi</taxon>
        <taxon>Dikarya</taxon>
        <taxon>Basidiomycota</taxon>
        <taxon>Agaricomycotina</taxon>
        <taxon>Agaricomycetes</taxon>
        <taxon>Auriculariales</taxon>
        <taxon>Auriculariaceae</taxon>
        <taxon>Auricularia</taxon>
    </lineage>
</organism>
<evidence type="ECO:0000313" key="2">
    <source>
        <dbReference type="Proteomes" id="UP000006514"/>
    </source>
</evidence>
<dbReference type="AlphaFoldDB" id="J0CQK1"/>